<reference evidence="1" key="2">
    <citation type="submission" date="2019-01" db="UniProtKB">
        <authorList>
            <consortium name="EnsemblPlants"/>
        </authorList>
    </citation>
    <scope>IDENTIFICATION</scope>
    <source>
        <strain evidence="1">cv. Heinz 1706</strain>
    </source>
</reference>
<dbReference type="InParanoid" id="A0A3Q7ILW6"/>
<dbReference type="AlphaFoldDB" id="A0A3Q7ILW6"/>
<proteinExistence type="predicted"/>
<evidence type="ECO:0008006" key="3">
    <source>
        <dbReference type="Google" id="ProtNLM"/>
    </source>
</evidence>
<dbReference type="Gramene" id="Solyc08g074910.3.1">
    <property type="protein sequence ID" value="Solyc08g074910.3.1"/>
    <property type="gene ID" value="Solyc08g074910.3"/>
</dbReference>
<reference evidence="1" key="1">
    <citation type="journal article" date="2012" name="Nature">
        <title>The tomato genome sequence provides insights into fleshy fruit evolution.</title>
        <authorList>
            <consortium name="Tomato Genome Consortium"/>
        </authorList>
    </citation>
    <scope>NUCLEOTIDE SEQUENCE [LARGE SCALE GENOMIC DNA]</scope>
    <source>
        <strain evidence="1">cv. Heinz 1706</strain>
    </source>
</reference>
<dbReference type="Proteomes" id="UP000004994">
    <property type="component" value="Chromosome 8"/>
</dbReference>
<evidence type="ECO:0000313" key="2">
    <source>
        <dbReference type="Proteomes" id="UP000004994"/>
    </source>
</evidence>
<evidence type="ECO:0000313" key="1">
    <source>
        <dbReference type="EnsemblPlants" id="Solyc08g074910.3.1"/>
    </source>
</evidence>
<accession>A0A3Q7ILW6</accession>
<sequence length="171" mass="19387">MEYFTCLYSNDIVHEALFDIQVLTSKCPLLESLRLTRCAEFDILAIDAANLKCLTFLEHQSPFASRMPRYLEASLCGSTQVTSFGGSLTFLFQSYKVIPFTWHTWRSGTRRFINRGYVITSCAKLQEVTIECGVVGIAVEPVIYTIITSLINLVWCCKAASKCGDALYYWF</sequence>
<dbReference type="PaxDb" id="4081-Solyc08g074910.2.1"/>
<keyword evidence="2" id="KW-1185">Reference proteome</keyword>
<name>A0A3Q7ILW6_SOLLC</name>
<organism evidence="1">
    <name type="scientific">Solanum lycopersicum</name>
    <name type="common">Tomato</name>
    <name type="synonym">Lycopersicon esculentum</name>
    <dbReference type="NCBI Taxonomy" id="4081"/>
    <lineage>
        <taxon>Eukaryota</taxon>
        <taxon>Viridiplantae</taxon>
        <taxon>Streptophyta</taxon>
        <taxon>Embryophyta</taxon>
        <taxon>Tracheophyta</taxon>
        <taxon>Spermatophyta</taxon>
        <taxon>Magnoliopsida</taxon>
        <taxon>eudicotyledons</taxon>
        <taxon>Gunneridae</taxon>
        <taxon>Pentapetalae</taxon>
        <taxon>asterids</taxon>
        <taxon>lamiids</taxon>
        <taxon>Solanales</taxon>
        <taxon>Solanaceae</taxon>
        <taxon>Solanoideae</taxon>
        <taxon>Solaneae</taxon>
        <taxon>Solanum</taxon>
        <taxon>Solanum subgen. Lycopersicon</taxon>
    </lineage>
</organism>
<protein>
    <recommendedName>
        <fullName evidence="3">FBD domain-containing protein</fullName>
    </recommendedName>
</protein>
<dbReference type="EnsemblPlants" id="Solyc08g074910.3.1">
    <property type="protein sequence ID" value="Solyc08g074910.3.1"/>
    <property type="gene ID" value="Solyc08g074910.3"/>
</dbReference>